<gene>
    <name evidence="2" type="ORF">SHM7688_00926</name>
</gene>
<feature type="transmembrane region" description="Helical" evidence="1">
    <location>
        <begin position="132"/>
        <end position="150"/>
    </location>
</feature>
<keyword evidence="1" id="KW-0472">Membrane</keyword>
<name>A0A0P1EM52_9RHOB</name>
<reference evidence="2 3" key="1">
    <citation type="submission" date="2015-09" db="EMBL/GenBank/DDBJ databases">
        <authorList>
            <consortium name="Swine Surveillance"/>
        </authorList>
    </citation>
    <scope>NUCLEOTIDE SEQUENCE [LARGE SCALE GENOMIC DNA]</scope>
    <source>
        <strain evidence="2 3">CECT 7688</strain>
    </source>
</reference>
<protein>
    <submittedName>
        <fullName evidence="2">Uncharacterized protein</fullName>
    </submittedName>
</protein>
<dbReference type="EMBL" id="CYPW01000006">
    <property type="protein sequence ID" value="CUH51489.1"/>
    <property type="molecule type" value="Genomic_DNA"/>
</dbReference>
<dbReference type="STRING" id="321267.SHM7688_00926"/>
<evidence type="ECO:0000313" key="3">
    <source>
        <dbReference type="Proteomes" id="UP000054823"/>
    </source>
</evidence>
<evidence type="ECO:0000313" key="2">
    <source>
        <dbReference type="EMBL" id="CUH51489.1"/>
    </source>
</evidence>
<feature type="transmembrane region" description="Helical" evidence="1">
    <location>
        <begin position="21"/>
        <end position="44"/>
    </location>
</feature>
<organism evidence="2 3">
    <name type="scientific">Shimia marina</name>
    <dbReference type="NCBI Taxonomy" id="321267"/>
    <lineage>
        <taxon>Bacteria</taxon>
        <taxon>Pseudomonadati</taxon>
        <taxon>Pseudomonadota</taxon>
        <taxon>Alphaproteobacteria</taxon>
        <taxon>Rhodobacterales</taxon>
        <taxon>Roseobacteraceae</taxon>
    </lineage>
</organism>
<feature type="transmembrane region" description="Helical" evidence="1">
    <location>
        <begin position="207"/>
        <end position="229"/>
    </location>
</feature>
<keyword evidence="1" id="KW-1133">Transmembrane helix</keyword>
<evidence type="ECO:0000256" key="1">
    <source>
        <dbReference type="SAM" id="Phobius"/>
    </source>
</evidence>
<dbReference type="Proteomes" id="UP000054823">
    <property type="component" value="Unassembled WGS sequence"/>
</dbReference>
<dbReference type="RefSeq" id="WP_058238788.1">
    <property type="nucleotide sequence ID" value="NZ_CYPW01000006.1"/>
</dbReference>
<feature type="transmembrane region" description="Helical" evidence="1">
    <location>
        <begin position="56"/>
        <end position="83"/>
    </location>
</feature>
<dbReference type="OrthoDB" id="7704812at2"/>
<dbReference type="AlphaFoldDB" id="A0A0P1EM52"/>
<keyword evidence="1" id="KW-0812">Transmembrane</keyword>
<feature type="transmembrane region" description="Helical" evidence="1">
    <location>
        <begin position="180"/>
        <end position="200"/>
    </location>
</feature>
<keyword evidence="3" id="KW-1185">Reference proteome</keyword>
<accession>A0A0P1EM52</accession>
<proteinExistence type="predicted"/>
<sequence length="246" mass="26798">MLGWKLFKHALRMIFGNWREVLRIFLVPTIVGILGIVAFIAVFADRLEASGPVGSGIGLAIFSVMIFYAIVATWSIVAWHRFVLLEEIPQGWIPPFNIGRIFSYWWQMLKITLLAIVVGLPVGVLLVSFVEVSLPIAILIGLPVYFLLIVSYMRLSILLPAAAIGAPISIGQAFEATKGFGGSFLLLLLSLIGFQILLQLPVSLTTLLFAPLSAIFSVVAAVLATLLNISVLTTLHGHFIEGRSVD</sequence>
<feature type="transmembrane region" description="Helical" evidence="1">
    <location>
        <begin position="104"/>
        <end position="126"/>
    </location>
</feature>